<evidence type="ECO:0000256" key="2">
    <source>
        <dbReference type="ARBA" id="ARBA00012423"/>
    </source>
</evidence>
<protein>
    <recommendedName>
        <fullName evidence="2">palmitoyl-protein hydrolase</fullName>
        <ecNumber evidence="2">3.1.2.22</ecNumber>
    </recommendedName>
</protein>
<gene>
    <name evidence="5" type="ORF">ODALV1_LOCUS15858</name>
</gene>
<name>A0ABP1QW67_9HEXA</name>
<reference evidence="5 6" key="1">
    <citation type="submission" date="2024-08" db="EMBL/GenBank/DDBJ databases">
        <authorList>
            <person name="Cucini C."/>
            <person name="Frati F."/>
        </authorList>
    </citation>
    <scope>NUCLEOTIDE SEQUENCE [LARGE SCALE GENOMIC DNA]</scope>
</reference>
<dbReference type="SUPFAM" id="SSF53474">
    <property type="entry name" value="alpha/beta-Hydrolases"/>
    <property type="match status" value="1"/>
</dbReference>
<dbReference type="Proteomes" id="UP001642540">
    <property type="component" value="Unassembled WGS sequence"/>
</dbReference>
<comment type="similarity">
    <text evidence="1">Belongs to the AB hydrolase superfamily. AB hydrolase 2 family.</text>
</comment>
<evidence type="ECO:0000256" key="3">
    <source>
        <dbReference type="ARBA" id="ARBA00022801"/>
    </source>
</evidence>
<dbReference type="PANTHER" id="PTHR10655:SF17">
    <property type="entry name" value="LYSOPHOSPHOLIPASE-LIKE PROTEIN 1"/>
    <property type="match status" value="1"/>
</dbReference>
<comment type="caution">
    <text evidence="5">The sequence shown here is derived from an EMBL/GenBank/DDBJ whole genome shotgun (WGS) entry which is preliminary data.</text>
</comment>
<evidence type="ECO:0000313" key="5">
    <source>
        <dbReference type="EMBL" id="CAL8112966.1"/>
    </source>
</evidence>
<feature type="domain" description="Phospholipase/carboxylesterase/thioesterase" evidence="4">
    <location>
        <begin position="9"/>
        <end position="214"/>
    </location>
</feature>
<organism evidence="5 6">
    <name type="scientific">Orchesella dallaii</name>
    <dbReference type="NCBI Taxonomy" id="48710"/>
    <lineage>
        <taxon>Eukaryota</taxon>
        <taxon>Metazoa</taxon>
        <taxon>Ecdysozoa</taxon>
        <taxon>Arthropoda</taxon>
        <taxon>Hexapoda</taxon>
        <taxon>Collembola</taxon>
        <taxon>Entomobryomorpha</taxon>
        <taxon>Entomobryoidea</taxon>
        <taxon>Orchesellidae</taxon>
        <taxon>Orchesellinae</taxon>
        <taxon>Orchesella</taxon>
    </lineage>
</organism>
<dbReference type="EMBL" id="CAXLJM020000049">
    <property type="protein sequence ID" value="CAL8112966.1"/>
    <property type="molecule type" value="Genomic_DNA"/>
</dbReference>
<dbReference type="InterPro" id="IPR003140">
    <property type="entry name" value="PLipase/COase/thioEstase"/>
</dbReference>
<evidence type="ECO:0000256" key="1">
    <source>
        <dbReference type="ARBA" id="ARBA00006499"/>
    </source>
</evidence>
<dbReference type="Gene3D" id="3.40.50.1820">
    <property type="entry name" value="alpha/beta hydrolase"/>
    <property type="match status" value="1"/>
</dbReference>
<keyword evidence="3" id="KW-0378">Hydrolase</keyword>
<accession>A0ABP1QW67</accession>
<keyword evidence="6" id="KW-1185">Reference proteome</keyword>
<dbReference type="InterPro" id="IPR050565">
    <property type="entry name" value="LYPA1-2/EST-like"/>
</dbReference>
<proteinExistence type="inferred from homology"/>
<evidence type="ECO:0000313" key="6">
    <source>
        <dbReference type="Proteomes" id="UP001642540"/>
    </source>
</evidence>
<dbReference type="Pfam" id="PF02230">
    <property type="entry name" value="Abhydrolase_2"/>
    <property type="match status" value="1"/>
</dbReference>
<dbReference type="InterPro" id="IPR029058">
    <property type="entry name" value="AB_hydrolase_fold"/>
</dbReference>
<dbReference type="PANTHER" id="PTHR10655">
    <property type="entry name" value="LYSOPHOSPHOLIPASE-RELATED"/>
    <property type="match status" value="1"/>
</dbReference>
<evidence type="ECO:0000259" key="4">
    <source>
        <dbReference type="Pfam" id="PF02230"/>
    </source>
</evidence>
<dbReference type="EC" id="3.1.2.22" evidence="2"/>
<sequence length="225" mass="24425">MMSLSLRAPCIVPAAVKQTATIIFLHGVGDSGQGWADILPDLRPPHAKIICPSAPLQTVTINEGMTMPSWFDLRASDQPKDEYGIKMAGAAIKEIIDSEMEAGIPSRRIVLGGFSQGGAVALYTGLTLPYTLAGILALSTWLPMYKSIPWNTAVKPKVLQCQGDSDVMVSMKGAQRTADLLKKHLQDNHTFKLYPGLGHTISNEDELKDILEFFHGNLPPTDSKL</sequence>